<dbReference type="PANTHER" id="PTHR34935:SF3">
    <property type="entry name" value="PROTEIN TIC110, CHLOROPLASTIC"/>
    <property type="match status" value="1"/>
</dbReference>
<dbReference type="InterPro" id="IPR031610">
    <property type="entry name" value="TIC110"/>
</dbReference>
<name>A0ABD1WEB0_9LAMI</name>
<sequence length="118" mass="13381">MISSHLAKEVVQELARSRLSNSLVQAVALLRQRNHPRMVNSLNDLLAYNKVVPSTPLSWKVSDELSDLFLIYLKSDPSPENLARVQYLLNINDSTSKALRAMKDRRLQNGAADEEFVF</sequence>
<keyword evidence="2" id="KW-1185">Reference proteome</keyword>
<comment type="caution">
    <text evidence="1">The sequence shown here is derived from an EMBL/GenBank/DDBJ whole genome shotgun (WGS) entry which is preliminary data.</text>
</comment>
<protein>
    <submittedName>
        <fullName evidence="1">Protein TIC</fullName>
    </submittedName>
</protein>
<accession>A0ABD1WEB0</accession>
<dbReference type="AlphaFoldDB" id="A0ABD1WEB0"/>
<reference evidence="2" key="1">
    <citation type="submission" date="2024-07" db="EMBL/GenBank/DDBJ databases">
        <title>Two chromosome-level genome assemblies of Korean endemic species Abeliophyllum distichum and Forsythia ovata (Oleaceae).</title>
        <authorList>
            <person name="Jang H."/>
        </authorList>
    </citation>
    <scope>NUCLEOTIDE SEQUENCE [LARGE SCALE GENOMIC DNA]</scope>
</reference>
<dbReference type="Proteomes" id="UP001604277">
    <property type="component" value="Unassembled WGS sequence"/>
</dbReference>
<evidence type="ECO:0000313" key="2">
    <source>
        <dbReference type="Proteomes" id="UP001604277"/>
    </source>
</evidence>
<evidence type="ECO:0000313" key="1">
    <source>
        <dbReference type="EMBL" id="KAL2548007.1"/>
    </source>
</evidence>
<proteinExistence type="predicted"/>
<organism evidence="1 2">
    <name type="scientific">Forsythia ovata</name>
    <dbReference type="NCBI Taxonomy" id="205694"/>
    <lineage>
        <taxon>Eukaryota</taxon>
        <taxon>Viridiplantae</taxon>
        <taxon>Streptophyta</taxon>
        <taxon>Embryophyta</taxon>
        <taxon>Tracheophyta</taxon>
        <taxon>Spermatophyta</taxon>
        <taxon>Magnoliopsida</taxon>
        <taxon>eudicotyledons</taxon>
        <taxon>Gunneridae</taxon>
        <taxon>Pentapetalae</taxon>
        <taxon>asterids</taxon>
        <taxon>lamiids</taxon>
        <taxon>Lamiales</taxon>
        <taxon>Oleaceae</taxon>
        <taxon>Forsythieae</taxon>
        <taxon>Forsythia</taxon>
    </lineage>
</organism>
<dbReference type="EMBL" id="JBFOLJ010000003">
    <property type="protein sequence ID" value="KAL2548007.1"/>
    <property type="molecule type" value="Genomic_DNA"/>
</dbReference>
<gene>
    <name evidence="1" type="ORF">Fot_09537</name>
</gene>
<dbReference type="PANTHER" id="PTHR34935">
    <property type="entry name" value="PROTEIN TIC110, CHLOROPLASTIC"/>
    <property type="match status" value="1"/>
</dbReference>